<reference evidence="4" key="1">
    <citation type="journal article" date="2020" name="bioRxiv">
        <title>Chromosome-level reference genome of the European wasp spider Argiope bruennichi: a resource for studies on range expansion and evolutionary adaptation.</title>
        <authorList>
            <person name="Sheffer M.M."/>
            <person name="Hoppe A."/>
            <person name="Krehenwinkel H."/>
            <person name="Uhl G."/>
            <person name="Kuss A.W."/>
            <person name="Jensen L."/>
            <person name="Jensen C."/>
            <person name="Gillespie R.G."/>
            <person name="Hoff K.J."/>
            <person name="Prost S."/>
        </authorList>
    </citation>
    <scope>NUCLEOTIDE SEQUENCE</scope>
</reference>
<evidence type="ECO:0000256" key="1">
    <source>
        <dbReference type="ARBA" id="ARBA00034497"/>
    </source>
</evidence>
<evidence type="ECO:0000256" key="2">
    <source>
        <dbReference type="SAM" id="MobiDB-lite"/>
    </source>
</evidence>
<gene>
    <name evidence="4" type="ORF">HNY73_005143</name>
</gene>
<dbReference type="PANTHER" id="PTHR13199:SF11">
    <property type="entry name" value="PROTEIN ATOSSA"/>
    <property type="match status" value="1"/>
</dbReference>
<feature type="region of interest" description="Disordered" evidence="2">
    <location>
        <begin position="417"/>
        <end position="458"/>
    </location>
</feature>
<proteinExistence type="inferred from homology"/>
<dbReference type="InterPro" id="IPR051506">
    <property type="entry name" value="ATOS_Transcription_Regulators"/>
</dbReference>
<dbReference type="PANTHER" id="PTHR13199">
    <property type="entry name" value="GH03947P"/>
    <property type="match status" value="1"/>
</dbReference>
<feature type="domain" description="Atos-like conserved" evidence="3">
    <location>
        <begin position="1019"/>
        <end position="1078"/>
    </location>
</feature>
<sequence>MMCSGRKLKPSKFRGVVELGEKFVSRIERAIQEEKIPQNDIHLNDSMTEVLEPKVVIPCSVKCESVLQKLYIDLCNLIVESRIPRFNEKGYGDGIHCPPLLGRNTHGCDLSKPECQKHQRLIQQLFRAVGNNVFEIEVLVLPDCCTESKLKERIQSREYRLLEKWSLKCIYSKESMKSTPVDVPQLLRAVRSFLHFSQLSAWLSSTKGKSPSNVYYWVKSSSDGLSTKFEHEPEEHSFPVCKVAEDFYGSVKVKYPPRTQYVPIIPCSKHPPLHKYSVRTICENPSLQQNISLNSQVVRQLHKSPCDDQLGVLSENGCGSEPTSVLLAPTILKTFTGNISDGNRVLKQSFCPDSLVDASNLSFELKQSKNIDLLSKSQTSYLCNYAETYSNGLSQENVCFDTSQLIRHLRKKKFKIKRINGDENSKSSDDNKCHQSPRRHSVELMPLPPSNSHVNVSSPNTVVKKCEASPVYEAYHRRKLEQKKRPSKRRVLHTDSEKSAAIPPKKVCCDKYLSQDYQISLNSLNEIFPQRNEESSQVSCNIPVISTSVNLNIENGNLEPESFINQEIQTLLPNASNEADSRLSEYFSRSTPKTYAKSETTNQKNCRKRKCLTKLTVKEENMGVDKDTNSSEIRACSATSVVDTDNENELKKVKLMDDCANDFSFPASCCTNLITHFDKPVYNPALNFKKSEEKYVCRKRLLRTSSDLIKDQISSPSNYRISPSEKQNFSSSLQTDSKNNALSQKNELQILKARLLSIRKEKNRRLEAKLLKRYNKVFAAKCRENSCETTFVDCKESNSEYKNCNRTHLNSSKCGLREKKLNNLAKKITKIKTTLKGPKEEEILMNTSEPVETKSLEISLFTTVNKPHRITKRRKYKSSKKLFNSTSCNISPSSQPYKVKNSPETVCTSDSCQCQESQPQSRLPKRISPSSTVPATILSPKASLVVSSEVERNCSITHVYQSKDSLGPSEISLPSERHCDFVLNRLVPSERRNVSYEKSNENLELFSKSIPSFPKGRKLLANFEESILKGCLPTLSSVEGFRAEIGASGSFFPSHLTLPANVSFFELGNSHQGTAPYVAHVILGDAEYFLPKKGAVQVTLFNPSETVVKMFVLNYDLSSMPPMCHTFIRQKIYYLPVGSTDEHPSSPKWLRFIIHLRFASSKTGKIFLHKDFKIVVLNKSNDDAASEFNQEPRELRSFVSVPRNPTFSNF</sequence>
<feature type="compositionally biased region" description="Basic residues" evidence="2">
    <location>
        <begin position="478"/>
        <end position="491"/>
    </location>
</feature>
<dbReference type="InterPro" id="IPR025261">
    <property type="entry name" value="Atos-like_cons_dom"/>
</dbReference>
<dbReference type="EMBL" id="JABXBU010000011">
    <property type="protein sequence ID" value="KAF8790063.1"/>
    <property type="molecule type" value="Genomic_DNA"/>
</dbReference>
<evidence type="ECO:0000313" key="5">
    <source>
        <dbReference type="Proteomes" id="UP000807504"/>
    </source>
</evidence>
<organism evidence="4 5">
    <name type="scientific">Argiope bruennichi</name>
    <name type="common">Wasp spider</name>
    <name type="synonym">Aranea bruennichi</name>
    <dbReference type="NCBI Taxonomy" id="94029"/>
    <lineage>
        <taxon>Eukaryota</taxon>
        <taxon>Metazoa</taxon>
        <taxon>Ecdysozoa</taxon>
        <taxon>Arthropoda</taxon>
        <taxon>Chelicerata</taxon>
        <taxon>Arachnida</taxon>
        <taxon>Araneae</taxon>
        <taxon>Araneomorphae</taxon>
        <taxon>Entelegynae</taxon>
        <taxon>Araneoidea</taxon>
        <taxon>Araneidae</taxon>
        <taxon>Argiope</taxon>
    </lineage>
</organism>
<name>A0A8T0FMQ3_ARGBR</name>
<feature type="compositionally biased region" description="Basic and acidic residues" evidence="2">
    <location>
        <begin position="419"/>
        <end position="433"/>
    </location>
</feature>
<dbReference type="Proteomes" id="UP000807504">
    <property type="component" value="Unassembled WGS sequence"/>
</dbReference>
<dbReference type="InterPro" id="IPR033473">
    <property type="entry name" value="Atos-like_C"/>
</dbReference>
<feature type="region of interest" description="Disordered" evidence="2">
    <location>
        <begin position="716"/>
        <end position="738"/>
    </location>
</feature>
<comment type="similarity">
    <text evidence="1">Belongs to the ATOS family.</text>
</comment>
<comment type="caution">
    <text evidence="4">The sequence shown here is derived from an EMBL/GenBank/DDBJ whole genome shotgun (WGS) entry which is preliminary data.</text>
</comment>
<reference evidence="4" key="2">
    <citation type="submission" date="2020-06" db="EMBL/GenBank/DDBJ databases">
        <authorList>
            <person name="Sheffer M."/>
        </authorList>
    </citation>
    <scope>NUCLEOTIDE SEQUENCE</scope>
</reference>
<evidence type="ECO:0000313" key="4">
    <source>
        <dbReference type="EMBL" id="KAF8790063.1"/>
    </source>
</evidence>
<dbReference type="Pfam" id="PF13915">
    <property type="entry name" value="DUF4210"/>
    <property type="match status" value="1"/>
</dbReference>
<protein>
    <submittedName>
        <fullName evidence="4">Protein FAM214A like protein</fullName>
    </submittedName>
</protein>
<evidence type="ECO:0000259" key="3">
    <source>
        <dbReference type="SMART" id="SM01177"/>
    </source>
</evidence>
<feature type="region of interest" description="Disordered" evidence="2">
    <location>
        <begin position="478"/>
        <end position="497"/>
    </location>
</feature>
<dbReference type="SMART" id="SM01177">
    <property type="entry name" value="DUF4210"/>
    <property type="match status" value="1"/>
</dbReference>
<dbReference type="AlphaFoldDB" id="A0A8T0FMQ3"/>
<dbReference type="Pfam" id="PF13889">
    <property type="entry name" value="Chromosome_seg"/>
    <property type="match status" value="1"/>
</dbReference>
<accession>A0A8T0FMQ3</accession>
<keyword evidence="5" id="KW-1185">Reference proteome</keyword>